<dbReference type="Pfam" id="PF07811">
    <property type="entry name" value="TadE"/>
    <property type="match status" value="1"/>
</dbReference>
<reference evidence="3" key="1">
    <citation type="submission" date="2021-02" db="EMBL/GenBank/DDBJ databases">
        <title>Phycicoccus sp. MQZ13P-5T, whole genome shotgun sequence.</title>
        <authorList>
            <person name="Tuo L."/>
        </authorList>
    </citation>
    <scope>NUCLEOTIDE SEQUENCE</scope>
    <source>
        <strain evidence="3">MQZ13P-5</strain>
    </source>
</reference>
<organism evidence="3 4">
    <name type="scientific">Phycicoccus sonneratiae</name>
    <dbReference type="NCBI Taxonomy" id="2807628"/>
    <lineage>
        <taxon>Bacteria</taxon>
        <taxon>Bacillati</taxon>
        <taxon>Actinomycetota</taxon>
        <taxon>Actinomycetes</taxon>
        <taxon>Micrococcales</taxon>
        <taxon>Intrasporangiaceae</taxon>
        <taxon>Phycicoccus</taxon>
    </lineage>
</organism>
<accession>A0ABS2CM47</accession>
<dbReference type="Proteomes" id="UP001430172">
    <property type="component" value="Unassembled WGS sequence"/>
</dbReference>
<dbReference type="RefSeq" id="WP_204131425.1">
    <property type="nucleotide sequence ID" value="NZ_JAFDVD010000012.1"/>
</dbReference>
<dbReference type="InterPro" id="IPR012495">
    <property type="entry name" value="TadE-like_dom"/>
</dbReference>
<keyword evidence="1" id="KW-0472">Membrane</keyword>
<feature type="transmembrane region" description="Helical" evidence="1">
    <location>
        <begin position="6"/>
        <end position="26"/>
    </location>
</feature>
<sequence>MALEAALVFMFLFFLLAGVIDISMFFKDTYSVSSAARAGARMGSADPMSTTFAASAAGQAVSAMSDLDYTRVVDIWVYEANDVAGNLVSPPACPGVTCVKYTVNATGALSAPAGTWLVRNACAGTIVDSVGVQVRYTHKAPVMFANNKVVTERVSMRLEQIPTTQACASVL</sequence>
<feature type="domain" description="TadE-like" evidence="2">
    <location>
        <begin position="2"/>
        <end position="41"/>
    </location>
</feature>
<name>A0ABS2CM47_9MICO</name>
<keyword evidence="4" id="KW-1185">Reference proteome</keyword>
<comment type="caution">
    <text evidence="3">The sequence shown here is derived from an EMBL/GenBank/DDBJ whole genome shotgun (WGS) entry which is preliminary data.</text>
</comment>
<evidence type="ECO:0000313" key="3">
    <source>
        <dbReference type="EMBL" id="MBM6400956.1"/>
    </source>
</evidence>
<keyword evidence="1" id="KW-0812">Transmembrane</keyword>
<proteinExistence type="predicted"/>
<evidence type="ECO:0000259" key="2">
    <source>
        <dbReference type="Pfam" id="PF07811"/>
    </source>
</evidence>
<evidence type="ECO:0000313" key="4">
    <source>
        <dbReference type="Proteomes" id="UP001430172"/>
    </source>
</evidence>
<evidence type="ECO:0000256" key="1">
    <source>
        <dbReference type="SAM" id="Phobius"/>
    </source>
</evidence>
<dbReference type="EMBL" id="JAFDVD010000012">
    <property type="protein sequence ID" value="MBM6400956.1"/>
    <property type="molecule type" value="Genomic_DNA"/>
</dbReference>
<keyword evidence="1" id="KW-1133">Transmembrane helix</keyword>
<protein>
    <submittedName>
        <fullName evidence="3">Pilus assembly protein</fullName>
    </submittedName>
</protein>
<gene>
    <name evidence="3" type="ORF">JQN70_11205</name>
</gene>